<reference evidence="1" key="1">
    <citation type="submission" date="2020-08" db="EMBL/GenBank/DDBJ databases">
        <title>Genome public.</title>
        <authorList>
            <person name="Liu C."/>
            <person name="Sun Q."/>
        </authorList>
    </citation>
    <scope>NUCLEOTIDE SEQUENCE</scope>
    <source>
        <strain evidence="1">NSJ-31</strain>
    </source>
</reference>
<comment type="caution">
    <text evidence="1">The sequence shown here is derived from an EMBL/GenBank/DDBJ whole genome shotgun (WGS) entry which is preliminary data.</text>
</comment>
<feature type="non-terminal residue" evidence="1">
    <location>
        <position position="1"/>
    </location>
</feature>
<dbReference type="AlphaFoldDB" id="A0A926I508"/>
<evidence type="ECO:0000313" key="2">
    <source>
        <dbReference type="Proteomes" id="UP000653127"/>
    </source>
</evidence>
<dbReference type="Proteomes" id="UP000653127">
    <property type="component" value="Unassembled WGS sequence"/>
</dbReference>
<protein>
    <submittedName>
        <fullName evidence="1">Uncharacterized protein</fullName>
    </submittedName>
</protein>
<sequence>LESEEVKASCEMRYSARTAYTPRELKTREDWNEWQANVLGAAILLPQKEVDLAMRRFAETPLINYEGRYSYGDHLTLRLFCRLFGVSKTTASIRLRQLGYMVDRPFSEYVDPLEVW</sequence>
<dbReference type="RefSeq" id="WP_430413583.1">
    <property type="nucleotide sequence ID" value="NZ_JACRST010000075.1"/>
</dbReference>
<keyword evidence="2" id="KW-1185">Reference proteome</keyword>
<organism evidence="1 2">
    <name type="scientific">Ligaoa zhengdingensis</name>
    <dbReference type="NCBI Taxonomy" id="2763658"/>
    <lineage>
        <taxon>Bacteria</taxon>
        <taxon>Bacillati</taxon>
        <taxon>Bacillota</taxon>
        <taxon>Clostridia</taxon>
        <taxon>Eubacteriales</taxon>
        <taxon>Oscillospiraceae</taxon>
        <taxon>Ligaoa</taxon>
    </lineage>
</organism>
<evidence type="ECO:0000313" key="1">
    <source>
        <dbReference type="EMBL" id="MBC8547954.1"/>
    </source>
</evidence>
<accession>A0A926I508</accession>
<name>A0A926I508_9FIRM</name>
<dbReference type="EMBL" id="JACRST010000075">
    <property type="protein sequence ID" value="MBC8547954.1"/>
    <property type="molecule type" value="Genomic_DNA"/>
</dbReference>
<gene>
    <name evidence="1" type="ORF">H8711_13675</name>
</gene>
<proteinExistence type="predicted"/>